<feature type="chain" id="PRO_5010999560" description="Cytochrome c domain-containing protein" evidence="5">
    <location>
        <begin position="24"/>
        <end position="132"/>
    </location>
</feature>
<dbReference type="RefSeq" id="WP_025603839.1">
    <property type="nucleotide sequence ID" value="NZ_CP021236.1"/>
</dbReference>
<gene>
    <name evidence="7" type="ORF">CA264_21295</name>
</gene>
<dbReference type="PROSITE" id="PS51257">
    <property type="entry name" value="PROKAR_LIPOPROTEIN"/>
    <property type="match status" value="1"/>
</dbReference>
<dbReference type="PROSITE" id="PS51007">
    <property type="entry name" value="CYTC"/>
    <property type="match status" value="1"/>
</dbReference>
<dbReference type="PANTHER" id="PTHR35008:SF8">
    <property type="entry name" value="ALCOHOL DEHYDROGENASE CYTOCHROME C SUBUNIT"/>
    <property type="match status" value="1"/>
</dbReference>
<evidence type="ECO:0000313" key="8">
    <source>
        <dbReference type="Proteomes" id="UP000266292"/>
    </source>
</evidence>
<evidence type="ECO:0000313" key="7">
    <source>
        <dbReference type="EMBL" id="ARS38085.1"/>
    </source>
</evidence>
<geneLocation type="plasmid" evidence="7 8">
    <name>unnamed</name>
</geneLocation>
<keyword evidence="8" id="KW-1185">Reference proteome</keyword>
<evidence type="ECO:0000259" key="6">
    <source>
        <dbReference type="PROSITE" id="PS51007"/>
    </source>
</evidence>
<dbReference type="GO" id="GO:0009055">
    <property type="term" value="F:electron transfer activity"/>
    <property type="evidence" value="ECO:0007669"/>
    <property type="project" value="InterPro"/>
</dbReference>
<dbReference type="InterPro" id="IPR051459">
    <property type="entry name" value="Cytochrome_c-type_DH"/>
</dbReference>
<evidence type="ECO:0000256" key="1">
    <source>
        <dbReference type="ARBA" id="ARBA00022617"/>
    </source>
</evidence>
<name>A0A1X9YYU7_9BACT</name>
<dbReference type="Proteomes" id="UP000266292">
    <property type="component" value="Plasmid unnamed"/>
</dbReference>
<dbReference type="OrthoDB" id="9811395at2"/>
<dbReference type="InterPro" id="IPR009056">
    <property type="entry name" value="Cyt_c-like_dom"/>
</dbReference>
<proteinExistence type="predicted"/>
<keyword evidence="7" id="KW-0614">Plasmid</keyword>
<feature type="domain" description="Cytochrome c" evidence="6">
    <location>
        <begin position="22"/>
        <end position="111"/>
    </location>
</feature>
<dbReference type="InterPro" id="IPR036909">
    <property type="entry name" value="Cyt_c-like_dom_sf"/>
</dbReference>
<dbReference type="KEGG" id="pact:CA264_21295"/>
<dbReference type="STRING" id="709015.GCA_000472485_00067"/>
<evidence type="ECO:0000256" key="2">
    <source>
        <dbReference type="ARBA" id="ARBA00022723"/>
    </source>
</evidence>
<reference evidence="8" key="1">
    <citation type="submission" date="2017-05" db="EMBL/GenBank/DDBJ databases">
        <authorList>
            <person name="Ray J."/>
            <person name="Price M."/>
            <person name="Deutschbauer A."/>
        </authorList>
    </citation>
    <scope>NUCLEOTIDE SEQUENCE [LARGE SCALE GENOMIC DNA]</scope>
    <source>
        <strain evidence="8">DSM 19842</strain>
        <plasmid evidence="8">unnamed</plasmid>
    </source>
</reference>
<dbReference type="SUPFAM" id="SSF46626">
    <property type="entry name" value="Cytochrome c"/>
    <property type="match status" value="1"/>
</dbReference>
<keyword evidence="1 4" id="KW-0349">Heme</keyword>
<organism evidence="7 8">
    <name type="scientific">Pontibacter actiniarum</name>
    <dbReference type="NCBI Taxonomy" id="323450"/>
    <lineage>
        <taxon>Bacteria</taxon>
        <taxon>Pseudomonadati</taxon>
        <taxon>Bacteroidota</taxon>
        <taxon>Cytophagia</taxon>
        <taxon>Cytophagales</taxon>
        <taxon>Hymenobacteraceae</taxon>
        <taxon>Pontibacter</taxon>
    </lineage>
</organism>
<protein>
    <recommendedName>
        <fullName evidence="6">Cytochrome c domain-containing protein</fullName>
    </recommendedName>
</protein>
<feature type="signal peptide" evidence="5">
    <location>
        <begin position="1"/>
        <end position="23"/>
    </location>
</feature>
<evidence type="ECO:0000256" key="5">
    <source>
        <dbReference type="SAM" id="SignalP"/>
    </source>
</evidence>
<dbReference type="EMBL" id="CP021236">
    <property type="protein sequence ID" value="ARS38085.1"/>
    <property type="molecule type" value="Genomic_DNA"/>
</dbReference>
<sequence length="132" mass="14677">MKRILLFSLASLLLIGLTAGCQRESESESLYQANCMSCHGVNGEGLKRLVPPLAGSDFIQEYPDKLACIIRHGLEGKVVVNGVMYHHPMPGNKKLSEVDIANIINYINKSWYKGKSFVTPKEVERQLQACNN</sequence>
<keyword evidence="3 4" id="KW-0408">Iron</keyword>
<accession>A0A1X9YYU7</accession>
<dbReference type="Gene3D" id="1.10.760.10">
    <property type="entry name" value="Cytochrome c-like domain"/>
    <property type="match status" value="1"/>
</dbReference>
<evidence type="ECO:0000256" key="4">
    <source>
        <dbReference type="PROSITE-ProRule" id="PRU00433"/>
    </source>
</evidence>
<dbReference type="Pfam" id="PF00034">
    <property type="entry name" value="Cytochrom_C"/>
    <property type="match status" value="1"/>
</dbReference>
<keyword evidence="2 4" id="KW-0479">Metal-binding</keyword>
<dbReference type="AlphaFoldDB" id="A0A1X9YYU7"/>
<dbReference type="PANTHER" id="PTHR35008">
    <property type="entry name" value="BLL4482 PROTEIN-RELATED"/>
    <property type="match status" value="1"/>
</dbReference>
<dbReference type="GO" id="GO:0020037">
    <property type="term" value="F:heme binding"/>
    <property type="evidence" value="ECO:0007669"/>
    <property type="project" value="InterPro"/>
</dbReference>
<evidence type="ECO:0000256" key="3">
    <source>
        <dbReference type="ARBA" id="ARBA00023004"/>
    </source>
</evidence>
<dbReference type="GO" id="GO:0046872">
    <property type="term" value="F:metal ion binding"/>
    <property type="evidence" value="ECO:0007669"/>
    <property type="project" value="UniProtKB-KW"/>
</dbReference>
<keyword evidence="5" id="KW-0732">Signal</keyword>